<dbReference type="GO" id="GO:0000270">
    <property type="term" value="P:peptidoglycan metabolic process"/>
    <property type="evidence" value="ECO:0007669"/>
    <property type="project" value="UniProtKB-UniRule"/>
</dbReference>
<dbReference type="Gene3D" id="2.40.40.10">
    <property type="entry name" value="RlpA-like domain"/>
    <property type="match status" value="1"/>
</dbReference>
<comment type="function">
    <text evidence="3">Lytic transglycosylase with a strong preference for naked glycan strands that lack stem peptides.</text>
</comment>
<reference evidence="6 7" key="1">
    <citation type="submission" date="2016-11" db="EMBL/GenBank/DDBJ databases">
        <title>Complete genome sequence of thermophilic cyanobacteria strain Synechococcus sp. PCC6715.</title>
        <authorList>
            <person name="Tang J."/>
            <person name="Daroch M."/>
            <person name="Liang Y."/>
            <person name="Jiang D."/>
            <person name="Shah M."/>
        </authorList>
    </citation>
    <scope>NUCLEOTIDE SEQUENCE [LARGE SCALE GENOMIC DNA]</scope>
    <source>
        <strain evidence="6 7">PCC 6715</strain>
    </source>
</reference>
<gene>
    <name evidence="3" type="primary">rlpA</name>
    <name evidence="6" type="ORF">BRW62_06185</name>
</gene>
<protein>
    <recommendedName>
        <fullName evidence="3">Probable endolytic peptidoglycan transglycosylase RlpA</fullName>
        <ecNumber evidence="3">4.2.2.-</ecNumber>
    </recommendedName>
</protein>
<dbReference type="InterPro" id="IPR009009">
    <property type="entry name" value="RlpA-like_DPBB"/>
</dbReference>
<dbReference type="InterPro" id="IPR036908">
    <property type="entry name" value="RlpA-like_sf"/>
</dbReference>
<evidence type="ECO:0000256" key="3">
    <source>
        <dbReference type="HAMAP-Rule" id="MF_02071"/>
    </source>
</evidence>
<dbReference type="GO" id="GO:0071555">
    <property type="term" value="P:cell wall organization"/>
    <property type="evidence" value="ECO:0007669"/>
    <property type="project" value="UniProtKB-KW"/>
</dbReference>
<dbReference type="CDD" id="cd22268">
    <property type="entry name" value="DPBB_RlpA-like"/>
    <property type="match status" value="1"/>
</dbReference>
<dbReference type="GO" id="GO:0008932">
    <property type="term" value="F:lytic endotransglycosylase activity"/>
    <property type="evidence" value="ECO:0007669"/>
    <property type="project" value="UniProtKB-UniRule"/>
</dbReference>
<dbReference type="InterPro" id="IPR012997">
    <property type="entry name" value="RplA"/>
</dbReference>
<keyword evidence="1 3" id="KW-0456">Lyase</keyword>
<evidence type="ECO:0000256" key="2">
    <source>
        <dbReference type="ARBA" id="ARBA00023316"/>
    </source>
</evidence>
<name>A0A2D2Q1N9_PARLV</name>
<comment type="similarity">
    <text evidence="3 4">Belongs to the RlpA family.</text>
</comment>
<reference evidence="7" key="2">
    <citation type="journal article" date="2022" name="Front. Microbiol.">
        <title>Comparative Genomic Analysis Revealed Distinct Molecular Components and Organization of CO2-Concentrating Mechanism in Thermophilic Cyanobacteria.</title>
        <authorList>
            <person name="Tang J."/>
            <person name="Zhou H."/>
            <person name="Yao D."/>
            <person name="Riaz S."/>
            <person name="You D."/>
            <person name="Klepacz-Smolka A."/>
            <person name="Daroch M."/>
        </authorList>
    </citation>
    <scope>NUCLEOTIDE SEQUENCE [LARGE SCALE GENOMIC DNA]</scope>
    <source>
        <strain evidence="7">PCC 6715</strain>
    </source>
</reference>
<dbReference type="HAMAP" id="MF_02071">
    <property type="entry name" value="RlpA"/>
    <property type="match status" value="1"/>
</dbReference>
<accession>A0A2D2Q1N9</accession>
<dbReference type="AlphaFoldDB" id="A0A2D2Q1N9"/>
<dbReference type="SUPFAM" id="SSF50685">
    <property type="entry name" value="Barwin-like endoglucanases"/>
    <property type="match status" value="1"/>
</dbReference>
<dbReference type="InterPro" id="IPR034718">
    <property type="entry name" value="RlpA"/>
</dbReference>
<sequence>MKKTLYIGLTTTALAVFGVFSDSRANTPTPATASAPAPEAAVVASKVGERQATAPIATRAIATLHRYEKQGREAITVYLRGIPILTFMGTNAAQPAGVKVATASGGASPEQTTLSDAAQQATILTARLNQLHEQGFDANLIRVRWDGQQQRYRIYADKEHLLTLNNQILLPQNQQRSDEHALRIANLIRRQLGNAPALTSVDGSDNTVVAVGPIRMQVTGMASWYGPGFHGARTANGERFNQDAMTAAHKTLPFGTRVRVTNLHNGRSVIVRINDRGPFTPGREIDLSRGAAAAIGLIGAGVGPVRIDVLQ</sequence>
<dbReference type="Proteomes" id="UP000231057">
    <property type="component" value="Chromosome"/>
</dbReference>
<dbReference type="PANTHER" id="PTHR34183">
    <property type="entry name" value="ENDOLYTIC PEPTIDOGLYCAN TRANSGLYCOSYLASE RLPA"/>
    <property type="match status" value="1"/>
</dbReference>
<evidence type="ECO:0000256" key="1">
    <source>
        <dbReference type="ARBA" id="ARBA00023239"/>
    </source>
</evidence>
<evidence type="ECO:0000256" key="4">
    <source>
        <dbReference type="RuleBase" id="RU003495"/>
    </source>
</evidence>
<dbReference type="OrthoDB" id="9779128at2"/>
<dbReference type="KEGG" id="slw:BRW62_06185"/>
<dbReference type="RefSeq" id="WP_099798756.1">
    <property type="nucleotide sequence ID" value="NZ_CP018092.1"/>
</dbReference>
<feature type="domain" description="RlpA-like protein double-psi beta-barrel" evidence="5">
    <location>
        <begin position="218"/>
        <end position="307"/>
    </location>
</feature>
<evidence type="ECO:0000259" key="5">
    <source>
        <dbReference type="Pfam" id="PF03330"/>
    </source>
</evidence>
<dbReference type="EC" id="4.2.2.-" evidence="3"/>
<evidence type="ECO:0000313" key="6">
    <source>
        <dbReference type="EMBL" id="ATS18408.1"/>
    </source>
</evidence>
<dbReference type="Pfam" id="PF03330">
    <property type="entry name" value="DPBB_1"/>
    <property type="match status" value="1"/>
</dbReference>
<keyword evidence="2 3" id="KW-0961">Cell wall biogenesis/degradation</keyword>
<dbReference type="NCBIfam" id="TIGR00413">
    <property type="entry name" value="rlpA"/>
    <property type="match status" value="1"/>
</dbReference>
<proteinExistence type="inferred from homology"/>
<keyword evidence="7" id="KW-1185">Reference proteome</keyword>
<dbReference type="PANTHER" id="PTHR34183:SF8">
    <property type="entry name" value="ENDOLYTIC PEPTIDOGLYCAN TRANSGLYCOSYLASE RLPA-RELATED"/>
    <property type="match status" value="1"/>
</dbReference>
<evidence type="ECO:0000313" key="7">
    <source>
        <dbReference type="Proteomes" id="UP000231057"/>
    </source>
</evidence>
<dbReference type="EMBL" id="CP018092">
    <property type="protein sequence ID" value="ATS18408.1"/>
    <property type="molecule type" value="Genomic_DNA"/>
</dbReference>
<organism evidence="6 7">
    <name type="scientific">Parathermosynechococcus lividus PCC 6715</name>
    <dbReference type="NCBI Taxonomy" id="1917166"/>
    <lineage>
        <taxon>Bacteria</taxon>
        <taxon>Bacillati</taxon>
        <taxon>Cyanobacteriota</taxon>
        <taxon>Cyanophyceae</taxon>
        <taxon>Acaryochloridales</taxon>
        <taxon>Thermosynechococcaceae</taxon>
        <taxon>Parathermosynechococcus</taxon>
    </lineage>
</organism>